<dbReference type="EMBL" id="DSOV01000026">
    <property type="protein sequence ID" value="HEN42045.1"/>
    <property type="molecule type" value="Genomic_DNA"/>
</dbReference>
<sequence>MKTTTFLHKVLASALVVVLLLISTAGFGLALALSQKKEQTPATHAGCGCITADDGSDESGCPASEASHGDFNPSCTSAPLVPAYAPQVETLSIYEPFRAPPQVYLDLFIPPKSHC</sequence>
<reference evidence="1" key="1">
    <citation type="journal article" date="2020" name="mSystems">
        <title>Genome- and Community-Level Interaction Insights into Carbon Utilization and Element Cycling Functions of Hydrothermarchaeota in Hydrothermal Sediment.</title>
        <authorList>
            <person name="Zhou Z."/>
            <person name="Liu Y."/>
            <person name="Xu W."/>
            <person name="Pan J."/>
            <person name="Luo Z.H."/>
            <person name="Li M."/>
        </authorList>
    </citation>
    <scope>NUCLEOTIDE SEQUENCE [LARGE SCALE GENOMIC DNA]</scope>
    <source>
        <strain evidence="1">SpSt-349</strain>
    </source>
</reference>
<name>A0A831UC73_GEOME</name>
<protein>
    <submittedName>
        <fullName evidence="1">Uncharacterized protein</fullName>
    </submittedName>
</protein>
<organism evidence="1">
    <name type="scientific">Geobacter metallireducens</name>
    <dbReference type="NCBI Taxonomy" id="28232"/>
    <lineage>
        <taxon>Bacteria</taxon>
        <taxon>Pseudomonadati</taxon>
        <taxon>Thermodesulfobacteriota</taxon>
        <taxon>Desulfuromonadia</taxon>
        <taxon>Geobacterales</taxon>
        <taxon>Geobacteraceae</taxon>
        <taxon>Geobacter</taxon>
    </lineage>
</organism>
<accession>A0A831UC73</accession>
<gene>
    <name evidence="1" type="ORF">ENQ87_06655</name>
</gene>
<evidence type="ECO:0000313" key="1">
    <source>
        <dbReference type="EMBL" id="HEN42045.1"/>
    </source>
</evidence>
<comment type="caution">
    <text evidence="1">The sequence shown here is derived from an EMBL/GenBank/DDBJ whole genome shotgun (WGS) entry which is preliminary data.</text>
</comment>
<dbReference type="AlphaFoldDB" id="A0A831UC73"/>
<proteinExistence type="predicted"/>